<accession>A0A3M7MBT6</accession>
<reference evidence="3 4" key="1">
    <citation type="journal article" date="2014" name="PLoS ONE">
        <title>De novo Genome Assembly of the Fungal Plant Pathogen Pyrenophora semeniperda.</title>
        <authorList>
            <person name="Soliai M.M."/>
            <person name="Meyer S.E."/>
            <person name="Udall J.A."/>
            <person name="Elzinga D.E."/>
            <person name="Hermansen R.A."/>
            <person name="Bodily P.M."/>
            <person name="Hart A.A."/>
            <person name="Coleman C.E."/>
        </authorList>
    </citation>
    <scope>NUCLEOTIDE SEQUENCE [LARGE SCALE GENOMIC DNA]</scope>
    <source>
        <strain evidence="3 4">CCB06</strain>
        <tissue evidence="3">Mycelium</tissue>
    </source>
</reference>
<evidence type="ECO:0000256" key="2">
    <source>
        <dbReference type="SAM" id="MobiDB-lite"/>
    </source>
</evidence>
<feature type="compositionally biased region" description="Basic and acidic residues" evidence="2">
    <location>
        <begin position="95"/>
        <end position="105"/>
    </location>
</feature>
<dbReference type="CDD" id="cd00067">
    <property type="entry name" value="GAL4"/>
    <property type="match status" value="1"/>
</dbReference>
<dbReference type="OrthoDB" id="3694945at2759"/>
<protein>
    <submittedName>
        <fullName evidence="3">C6 zinc finger domain-containing</fullName>
    </submittedName>
</protein>
<feature type="region of interest" description="Disordered" evidence="2">
    <location>
        <begin position="95"/>
        <end position="114"/>
    </location>
</feature>
<dbReference type="InterPro" id="IPR053181">
    <property type="entry name" value="EcdB-like_regulator"/>
</dbReference>
<dbReference type="SUPFAM" id="SSF57701">
    <property type="entry name" value="Zn2/Cys6 DNA-binding domain"/>
    <property type="match status" value="1"/>
</dbReference>
<feature type="region of interest" description="Disordered" evidence="2">
    <location>
        <begin position="1"/>
        <end position="29"/>
    </location>
</feature>
<dbReference type="Proteomes" id="UP000265663">
    <property type="component" value="Unassembled WGS sequence"/>
</dbReference>
<dbReference type="InterPro" id="IPR001138">
    <property type="entry name" value="Zn2Cys6_DnaBD"/>
</dbReference>
<keyword evidence="1" id="KW-0539">Nucleus</keyword>
<dbReference type="GO" id="GO:0008270">
    <property type="term" value="F:zinc ion binding"/>
    <property type="evidence" value="ECO:0007669"/>
    <property type="project" value="InterPro"/>
</dbReference>
<keyword evidence="4" id="KW-1185">Reference proteome</keyword>
<dbReference type="EMBL" id="KE747828">
    <property type="protein sequence ID" value="RMZ71824.1"/>
    <property type="molecule type" value="Genomic_DNA"/>
</dbReference>
<gene>
    <name evidence="3" type="ORF">GMOD_00009167</name>
</gene>
<dbReference type="AlphaFoldDB" id="A0A3M7MBT6"/>
<name>A0A3M7MBT6_9PLEO</name>
<organism evidence="3 4">
    <name type="scientific">Pyrenophora seminiperda CCB06</name>
    <dbReference type="NCBI Taxonomy" id="1302712"/>
    <lineage>
        <taxon>Eukaryota</taxon>
        <taxon>Fungi</taxon>
        <taxon>Dikarya</taxon>
        <taxon>Ascomycota</taxon>
        <taxon>Pezizomycotina</taxon>
        <taxon>Dothideomycetes</taxon>
        <taxon>Pleosporomycetidae</taxon>
        <taxon>Pleosporales</taxon>
        <taxon>Pleosporineae</taxon>
        <taxon>Pleosporaceae</taxon>
        <taxon>Pyrenophora</taxon>
    </lineage>
</organism>
<evidence type="ECO:0000313" key="3">
    <source>
        <dbReference type="EMBL" id="RMZ71824.1"/>
    </source>
</evidence>
<evidence type="ECO:0000256" key="1">
    <source>
        <dbReference type="ARBA" id="ARBA00023242"/>
    </source>
</evidence>
<dbReference type="Gene3D" id="4.10.240.10">
    <property type="entry name" value="Zn(2)-C6 fungal-type DNA-binding domain"/>
    <property type="match status" value="1"/>
</dbReference>
<dbReference type="InterPro" id="IPR036864">
    <property type="entry name" value="Zn2-C6_fun-type_DNA-bd_sf"/>
</dbReference>
<dbReference type="GO" id="GO:0000981">
    <property type="term" value="F:DNA-binding transcription factor activity, RNA polymerase II-specific"/>
    <property type="evidence" value="ECO:0007669"/>
    <property type="project" value="InterPro"/>
</dbReference>
<sequence length="578" mass="65570">MSYIIESNPRRGTLRSSDEEMNRSRTPRVPPACKVCRQHMQRYDGSFPCKTCTERGKACYYERIPFTDRERGIREITRTTETRFRELRALSIHLKEPSTSPRERVSPGPLQRGSLDITPENRKELFSFQKLQELCDSYMENVHIMHPIFDRPRKMFEDFITEYSNDAWVRMDSITPCTRNAIVLLFFALGSSKFISEGLYRCSGTPGMAYYSLARSILARKCQDHSTSLAQAMTLAALYTNQIGMLPESWVDVSHAYRMYTNLGEDPSQNMPISEEAKRGFWICQELAQSASSSSSGGTNASLNFVSAGFVPISRSNMLPTESPGECPVMVYETRVLLRTLLDSIRKLTPTQLFQTTRITQEDLQYLTNAATTQTRLLENWRSVLPSRLTWEDGEPPSTDPLIASLRAEYYNGLTKLLRPYLGIVRNCDTTALDKLSVCQQGFIKVVLTWVQSALSNLIVYDRIGADPNSEYEAYRSTSKIPVMLASPINTLHAEFETVLILQAIHSSAIYMLLAELTPLSETVLDTLYFRTVERLGGFRPSSQLFDRDLEILRRLRTQEDKVAFLDLGGVLAGMGIP</sequence>
<proteinExistence type="predicted"/>
<evidence type="ECO:0000313" key="4">
    <source>
        <dbReference type="Proteomes" id="UP000265663"/>
    </source>
</evidence>
<dbReference type="PANTHER" id="PTHR47785:SF4">
    <property type="entry name" value="ZN(II)2CYS6 TRANSCRIPTION FACTOR (EUROFUNG)"/>
    <property type="match status" value="1"/>
</dbReference>
<dbReference type="PANTHER" id="PTHR47785">
    <property type="entry name" value="ZN(II)2CYS6 TRANSCRIPTION FACTOR (EUROFUNG)-RELATED-RELATED"/>
    <property type="match status" value="1"/>
</dbReference>
<dbReference type="CDD" id="cd12148">
    <property type="entry name" value="fungal_TF_MHR"/>
    <property type="match status" value="1"/>
</dbReference>